<dbReference type="InterPro" id="IPR019680">
    <property type="entry name" value="Mediator_Med1"/>
</dbReference>
<comment type="subcellular location">
    <subcellularLocation>
        <location evidence="1 7">Nucleus</location>
    </subcellularLocation>
</comment>
<sequence>MSTPMRHGPSQQGRTPSQHPAAAPTPQASTPFSTTQAAAALSPHGPRSSPQQLKKSPATGTLSSGIISSQPGNPPLNFDSPSAAAALGGLGLDIQFDNISVGGLVGGANRSDEDDRKKRMDAVIQALWNFDTGRVSNDGLERLATRLGLECLWESAGTSVENDKVLVIAGRTMAVEVAIKNHVVYHASLTFNEPSPSLDKHVEKASAILFNDLALGPDESQLTKKLSKFRVNLEHLASLDRLSITPGLNCHEAVAGVWESLEKLHRWDVERLREDPALSDKPDEYLRVRALCNRHGCPLMHTRGRIGLTLDYWKQYHNYPGTKVEGGNGKTWGVLIDCATADTMVYTPVRVSDKWIGPNVVKTDSIDDEVMTATGPILDWLEPPNTILPPTEEAKSEGGLETTSGLSAPKPIEVAFMATFNPPVVVTHGIAMEIYKISAFNAPLSGNTFDNLLFPVAEGANYDPSEPRVMTFTQTVPTFVDIGNGQKEPDLKAHRNTLLVDKPVYGQVVTQVPISHPKDLMPMLPMLRQYAFLSLLLANSFKPREGREAMPLVPESRPAKEGTSNMSALDQKYKDFINSPERLKVDIVLSAHPIPRLQLVFPFKQITAMINLEIQLDGKIHIVSDNIFSDSESEASPFKCKGKFLGRKQWAQKLEDCENIGHWIEFIKYKLE</sequence>
<keyword evidence="11" id="KW-1185">Reference proteome</keyword>
<dbReference type="Pfam" id="PF10744">
    <property type="entry name" value="Med1"/>
    <property type="match status" value="1"/>
</dbReference>
<reference evidence="11" key="1">
    <citation type="submission" date="2019-06" db="EMBL/GenBank/DDBJ databases">
        <title>Draft genome sequence of the griseofulvin-producing fungus Xylaria cubensis strain G536.</title>
        <authorList>
            <person name="Mead M.E."/>
            <person name="Raja H.A."/>
            <person name="Steenwyk J.L."/>
            <person name="Knowles S.L."/>
            <person name="Oberlies N.H."/>
            <person name="Rokas A."/>
        </authorList>
    </citation>
    <scope>NUCLEOTIDE SEQUENCE [LARGE SCALE GENOMIC DNA]</scope>
    <source>
        <strain evidence="11">G536</strain>
    </source>
</reference>
<dbReference type="GO" id="GO:0003712">
    <property type="term" value="F:transcription coregulator activity"/>
    <property type="evidence" value="ECO:0007669"/>
    <property type="project" value="InterPro"/>
</dbReference>
<keyword evidence="4 7" id="KW-0010">Activator</keyword>
<accession>A0A553I4M1</accession>
<evidence type="ECO:0000256" key="7">
    <source>
        <dbReference type="RuleBase" id="RU364059"/>
    </source>
</evidence>
<proteinExistence type="inferred from homology"/>
<keyword evidence="5 7" id="KW-0804">Transcription</keyword>
<gene>
    <name evidence="10" type="ORF">FHL15_003846</name>
</gene>
<organism evidence="10 11">
    <name type="scientific">Xylaria flabelliformis</name>
    <dbReference type="NCBI Taxonomy" id="2512241"/>
    <lineage>
        <taxon>Eukaryota</taxon>
        <taxon>Fungi</taxon>
        <taxon>Dikarya</taxon>
        <taxon>Ascomycota</taxon>
        <taxon>Pezizomycotina</taxon>
        <taxon>Sordariomycetes</taxon>
        <taxon>Xylariomycetidae</taxon>
        <taxon>Xylariales</taxon>
        <taxon>Xylariaceae</taxon>
        <taxon>Xylaria</taxon>
    </lineage>
</organism>
<dbReference type="STRING" id="2512241.A0A553I4M1"/>
<comment type="function">
    <text evidence="7">Component of the Mediator complex, a coactivator involved in the regulated transcription of nearly all RNA polymerase II-dependent genes. Mediator functions as a bridge to convey information from gene-specific regulatory proteins to the basal RNA polymerase II transcription machinery. Mediator is recruited to promoters by direct interactions with regulatory proteins and serves as a scaffold for the assembly of a functional preinitiation complex with RNA polymerase II and the general transcription factors.</text>
</comment>
<evidence type="ECO:0000256" key="2">
    <source>
        <dbReference type="ARBA" id="ARBA00006210"/>
    </source>
</evidence>
<evidence type="ECO:0000256" key="1">
    <source>
        <dbReference type="ARBA" id="ARBA00004123"/>
    </source>
</evidence>
<dbReference type="GO" id="GO:0016592">
    <property type="term" value="C:mediator complex"/>
    <property type="evidence" value="ECO:0007669"/>
    <property type="project" value="InterPro"/>
</dbReference>
<evidence type="ECO:0000256" key="3">
    <source>
        <dbReference type="ARBA" id="ARBA00023015"/>
    </source>
</evidence>
<keyword evidence="3 7" id="KW-0805">Transcription regulation</keyword>
<evidence type="ECO:0000256" key="8">
    <source>
        <dbReference type="SAM" id="MobiDB-lite"/>
    </source>
</evidence>
<feature type="compositionally biased region" description="Polar residues" evidence="8">
    <location>
        <begin position="48"/>
        <end position="71"/>
    </location>
</feature>
<dbReference type="GO" id="GO:0045944">
    <property type="term" value="P:positive regulation of transcription by RNA polymerase II"/>
    <property type="evidence" value="ECO:0007669"/>
    <property type="project" value="UniProtKB-ARBA"/>
</dbReference>
<protein>
    <recommendedName>
        <fullName evidence="7">Mediator of RNA polymerase II transcription subunit 1</fullName>
    </recommendedName>
    <alternativeName>
        <fullName evidence="7">Mediator complex subunit 1</fullName>
    </alternativeName>
</protein>
<dbReference type="PANTHER" id="PTHR35041">
    <property type="entry name" value="MEDIATOR OF RNA POLYMERASE II TRANSCRIPTION SUBUNIT 1"/>
    <property type="match status" value="1"/>
</dbReference>
<dbReference type="EMBL" id="VFLP01000017">
    <property type="protein sequence ID" value="TRX95154.1"/>
    <property type="molecule type" value="Genomic_DNA"/>
</dbReference>
<comment type="caution">
    <text evidence="10">The sequence shown here is derived from an EMBL/GenBank/DDBJ whole genome shotgun (WGS) entry which is preliminary data.</text>
</comment>
<name>A0A553I4M1_9PEZI</name>
<evidence type="ECO:0000259" key="9">
    <source>
        <dbReference type="Pfam" id="PF10744"/>
    </source>
</evidence>
<evidence type="ECO:0000256" key="4">
    <source>
        <dbReference type="ARBA" id="ARBA00023159"/>
    </source>
</evidence>
<evidence type="ECO:0000313" key="11">
    <source>
        <dbReference type="Proteomes" id="UP000319160"/>
    </source>
</evidence>
<dbReference type="PANTHER" id="PTHR35041:SF4">
    <property type="entry name" value="MEDIATOR OF RNA POLYMERASE II TRANSCRIPTION SUBUNIT 1"/>
    <property type="match status" value="1"/>
</dbReference>
<dbReference type="AlphaFoldDB" id="A0A553I4M1"/>
<feature type="compositionally biased region" description="Polar residues" evidence="8">
    <location>
        <begin position="1"/>
        <end position="14"/>
    </location>
</feature>
<dbReference type="Proteomes" id="UP000319160">
    <property type="component" value="Unassembled WGS sequence"/>
</dbReference>
<comment type="similarity">
    <text evidence="2 7">Belongs to the Mediator complex subunit 1 family.</text>
</comment>
<keyword evidence="6 7" id="KW-0539">Nucleus</keyword>
<feature type="region of interest" description="Disordered" evidence="8">
    <location>
        <begin position="1"/>
        <end position="80"/>
    </location>
</feature>
<feature type="domain" description="Mediator complex subunit Med1" evidence="9">
    <location>
        <begin position="122"/>
        <end position="542"/>
    </location>
</feature>
<feature type="compositionally biased region" description="Low complexity" evidence="8">
    <location>
        <begin position="15"/>
        <end position="36"/>
    </location>
</feature>
<evidence type="ECO:0000256" key="5">
    <source>
        <dbReference type="ARBA" id="ARBA00023163"/>
    </source>
</evidence>
<evidence type="ECO:0000313" key="10">
    <source>
        <dbReference type="EMBL" id="TRX95154.1"/>
    </source>
</evidence>
<evidence type="ECO:0000256" key="6">
    <source>
        <dbReference type="ARBA" id="ARBA00023242"/>
    </source>
</evidence>
<dbReference type="OrthoDB" id="5310959at2759"/>